<evidence type="ECO:0000313" key="3">
    <source>
        <dbReference type="EMBL" id="CAL4765370.1"/>
    </source>
</evidence>
<dbReference type="EMBL" id="CAMXCT020000385">
    <property type="protein sequence ID" value="CAL1131433.1"/>
    <property type="molecule type" value="Genomic_DNA"/>
</dbReference>
<sequence length="314" mass="36144">MAAKARLMQRLWRLLQRLPLERRRKVLERFTASQKRALECWILGNAVAVPQAFGPRRVTLASTLKEQSPAVGTGSSQNIVRYKRGKVTYYAAQMHLGSGLRMLSKTERCLQVAQSHELLLRRVRETCRSAVVHDECMGQAIRESLADLADEAKRIGLRFVVQIRIPWSCCALTSPPFRLRNLELGLRSWQRLHEARTAISSLAKRTRRGRANLAEPGVQRAWQQLREAYLASTKHSPRAISRLQLLEEEFRLRRKRDLEGKILAQKAQEMRLARVEAQLEALLSRWNEQRKLSLRHCTSLRISQKVRAVVPPVL</sequence>
<name>A0A9P1BRD7_9DINO</name>
<evidence type="ECO:0000313" key="1">
    <source>
        <dbReference type="EMBL" id="CAI3978058.1"/>
    </source>
</evidence>
<reference evidence="1" key="1">
    <citation type="submission" date="2022-10" db="EMBL/GenBank/DDBJ databases">
        <authorList>
            <person name="Chen Y."/>
            <person name="Dougan E. K."/>
            <person name="Chan C."/>
            <person name="Rhodes N."/>
            <person name="Thang M."/>
        </authorList>
    </citation>
    <scope>NUCLEOTIDE SEQUENCE</scope>
</reference>
<gene>
    <name evidence="1" type="ORF">C1SCF055_LOCUS6146</name>
</gene>
<dbReference type="Proteomes" id="UP001152797">
    <property type="component" value="Unassembled WGS sequence"/>
</dbReference>
<reference evidence="2" key="2">
    <citation type="submission" date="2024-04" db="EMBL/GenBank/DDBJ databases">
        <authorList>
            <person name="Chen Y."/>
            <person name="Shah S."/>
            <person name="Dougan E. K."/>
            <person name="Thang M."/>
            <person name="Chan C."/>
        </authorList>
    </citation>
    <scope>NUCLEOTIDE SEQUENCE [LARGE SCALE GENOMIC DNA]</scope>
</reference>
<dbReference type="AlphaFoldDB" id="A0A9P1BRD7"/>
<proteinExistence type="predicted"/>
<evidence type="ECO:0000313" key="4">
    <source>
        <dbReference type="Proteomes" id="UP001152797"/>
    </source>
</evidence>
<accession>A0A9P1BRD7</accession>
<dbReference type="EMBL" id="CAMXCT010000385">
    <property type="protein sequence ID" value="CAI3978058.1"/>
    <property type="molecule type" value="Genomic_DNA"/>
</dbReference>
<comment type="caution">
    <text evidence="1">The sequence shown here is derived from an EMBL/GenBank/DDBJ whole genome shotgun (WGS) entry which is preliminary data.</text>
</comment>
<organism evidence="1">
    <name type="scientific">Cladocopium goreaui</name>
    <dbReference type="NCBI Taxonomy" id="2562237"/>
    <lineage>
        <taxon>Eukaryota</taxon>
        <taxon>Sar</taxon>
        <taxon>Alveolata</taxon>
        <taxon>Dinophyceae</taxon>
        <taxon>Suessiales</taxon>
        <taxon>Symbiodiniaceae</taxon>
        <taxon>Cladocopium</taxon>
    </lineage>
</organism>
<evidence type="ECO:0000313" key="2">
    <source>
        <dbReference type="EMBL" id="CAL1131433.1"/>
    </source>
</evidence>
<protein>
    <submittedName>
        <fullName evidence="3">Ankyrin-3</fullName>
    </submittedName>
</protein>
<keyword evidence="4" id="KW-1185">Reference proteome</keyword>
<dbReference type="EMBL" id="CAMXCT030000385">
    <property type="protein sequence ID" value="CAL4765370.1"/>
    <property type="molecule type" value="Genomic_DNA"/>
</dbReference>